<reference evidence="1" key="1">
    <citation type="submission" date="2025-08" db="UniProtKB">
        <authorList>
            <consortium name="RefSeq"/>
        </authorList>
    </citation>
    <scope>IDENTIFICATION</scope>
</reference>
<dbReference type="InterPro" id="IPR010325">
    <property type="entry name" value="Rhamnogal_lyase"/>
</dbReference>
<dbReference type="AlphaFoldDB" id="A0A1S4CXC1"/>
<name>A0A1S4CXC1_TOBAC</name>
<dbReference type="Pfam" id="PF06045">
    <property type="entry name" value="Rhamnogal_lyase"/>
    <property type="match status" value="1"/>
</dbReference>
<dbReference type="OMA" id="MIVAIHY"/>
<dbReference type="PaxDb" id="4097-A0A1S4CXC1"/>
<accession>A0A1S4CXC1</accession>
<dbReference type="KEGG" id="nta:107823599"/>
<dbReference type="PANTHER" id="PTHR32018:SF6">
    <property type="entry name" value="RHAMNOGALACTURONAN ENDOLYASE"/>
    <property type="match status" value="1"/>
</dbReference>
<organism evidence="1">
    <name type="scientific">Nicotiana tabacum</name>
    <name type="common">Common tobacco</name>
    <dbReference type="NCBI Taxonomy" id="4097"/>
    <lineage>
        <taxon>Eukaryota</taxon>
        <taxon>Viridiplantae</taxon>
        <taxon>Streptophyta</taxon>
        <taxon>Embryophyta</taxon>
        <taxon>Tracheophyta</taxon>
        <taxon>Spermatophyta</taxon>
        <taxon>Magnoliopsida</taxon>
        <taxon>eudicotyledons</taxon>
        <taxon>Gunneridae</taxon>
        <taxon>Pentapetalae</taxon>
        <taxon>asterids</taxon>
        <taxon>lamiids</taxon>
        <taxon>Solanales</taxon>
        <taxon>Solanaceae</taxon>
        <taxon>Nicotianoideae</taxon>
        <taxon>Nicotianeae</taxon>
        <taxon>Nicotiana</taxon>
    </lineage>
</organism>
<dbReference type="InterPro" id="IPR051850">
    <property type="entry name" value="Polysacch_Lyase_4"/>
</dbReference>
<proteinExistence type="predicted"/>
<dbReference type="PANTHER" id="PTHR32018">
    <property type="entry name" value="RHAMNOGALACTURONATE LYASE FAMILY PROTEIN"/>
    <property type="match status" value="1"/>
</dbReference>
<dbReference type="OrthoDB" id="2130367at2759"/>
<sequence length="196" mass="22638">MKKVGRNREWRSVLGLLGILLQLFLLIECAATRRITKKNSQLDLQSLYPPVQLHKLNNHVLVDNGLFNITFSVPGGMVIAIQYNGIDNLLENENKLNNRGYWDIVWNKAEKPGIIYDKLEGTNFEVILQDENQVEISFTRTWKSLNSSSLSMNVDKRFIILRGNSGFYSYAILERLEGWPDIDVYQGRMAFKLNEK</sequence>
<evidence type="ECO:0000313" key="1">
    <source>
        <dbReference type="RefSeq" id="XP_016505776.1"/>
    </source>
</evidence>
<dbReference type="RefSeq" id="XP_016505776.1">
    <property type="nucleotide sequence ID" value="XM_016650290.1"/>
</dbReference>
<gene>
    <name evidence="1" type="primary">LOC107823599</name>
</gene>
<dbReference type="STRING" id="4097.A0A1S4CXC1"/>
<feature type="non-terminal residue" evidence="1">
    <location>
        <position position="196"/>
    </location>
</feature>
<protein>
    <submittedName>
        <fullName evidence="1">Uncharacterized protein</fullName>
    </submittedName>
</protein>